<reference evidence="2 3" key="1">
    <citation type="submission" date="2023-01" db="EMBL/GenBank/DDBJ databases">
        <title>Analysis of 21 Apiospora genomes using comparative genomics revels a genus with tremendous synthesis potential of carbohydrate active enzymes and secondary metabolites.</title>
        <authorList>
            <person name="Sorensen T."/>
        </authorList>
    </citation>
    <scope>NUCLEOTIDE SEQUENCE [LARGE SCALE GENOMIC DNA]</scope>
    <source>
        <strain evidence="2 3">CBS 135458</strain>
    </source>
</reference>
<dbReference type="GeneID" id="92086633"/>
<sequence>MSPKFADMINSPSATGYFNLVSVEEGPFAALCEFAYTGDYHIPRCEIDSTPEEEHCLSLYQHGPQAWEVFGRDVFIPCFEDQARDQSHTCRACIHCDHCGMKYCQTPQHFQHENFTHILCVDSSREAYYDLEEKQRYAYHFRAPRAGECGDSSEVLMHHAKLYMLADRYEVNDLKFIVITRIHMALRVFPITWRRIPDLIPLIRFIYCNTAPNDLLRYMLSLFSAIFSQQFVLHPDFKALLQAQPDFRYDVLQHVAEYEGGASSSLVDLIC</sequence>
<gene>
    <name evidence="2" type="ORF">PG994_002161</name>
</gene>
<protein>
    <recommendedName>
        <fullName evidence="1">C2H2-type domain-containing protein</fullName>
    </recommendedName>
</protein>
<comment type="caution">
    <text evidence="2">The sequence shown here is derived from an EMBL/GenBank/DDBJ whole genome shotgun (WGS) entry which is preliminary data.</text>
</comment>
<organism evidence="2 3">
    <name type="scientific">Apiospora phragmitis</name>
    <dbReference type="NCBI Taxonomy" id="2905665"/>
    <lineage>
        <taxon>Eukaryota</taxon>
        <taxon>Fungi</taxon>
        <taxon>Dikarya</taxon>
        <taxon>Ascomycota</taxon>
        <taxon>Pezizomycotina</taxon>
        <taxon>Sordariomycetes</taxon>
        <taxon>Xylariomycetidae</taxon>
        <taxon>Amphisphaeriales</taxon>
        <taxon>Apiosporaceae</taxon>
        <taxon>Apiospora</taxon>
    </lineage>
</organism>
<dbReference type="PANTHER" id="PTHR47843">
    <property type="entry name" value="BTB DOMAIN-CONTAINING PROTEIN-RELATED"/>
    <property type="match status" value="1"/>
</dbReference>
<keyword evidence="3" id="KW-1185">Reference proteome</keyword>
<dbReference type="PROSITE" id="PS00028">
    <property type="entry name" value="ZINC_FINGER_C2H2_1"/>
    <property type="match status" value="1"/>
</dbReference>
<name>A0ABR1WVK3_9PEZI</name>
<dbReference type="Proteomes" id="UP001480595">
    <property type="component" value="Unassembled WGS sequence"/>
</dbReference>
<proteinExistence type="predicted"/>
<evidence type="ECO:0000313" key="2">
    <source>
        <dbReference type="EMBL" id="KAK8087187.1"/>
    </source>
</evidence>
<evidence type="ECO:0000313" key="3">
    <source>
        <dbReference type="Proteomes" id="UP001480595"/>
    </source>
</evidence>
<evidence type="ECO:0000259" key="1">
    <source>
        <dbReference type="PROSITE" id="PS00028"/>
    </source>
</evidence>
<dbReference type="EMBL" id="JAQQWL010000002">
    <property type="protein sequence ID" value="KAK8087187.1"/>
    <property type="molecule type" value="Genomic_DNA"/>
</dbReference>
<dbReference type="RefSeq" id="XP_066721711.1">
    <property type="nucleotide sequence ID" value="XM_066853570.1"/>
</dbReference>
<feature type="domain" description="C2H2-type" evidence="1">
    <location>
        <begin position="96"/>
        <end position="117"/>
    </location>
</feature>
<dbReference type="InterPro" id="IPR013087">
    <property type="entry name" value="Znf_C2H2_type"/>
</dbReference>
<accession>A0ABR1WVK3</accession>